<dbReference type="RefSeq" id="WP_043664387.1">
    <property type="nucleotide sequence ID" value="NZ_CABHIF010000012.1"/>
</dbReference>
<name>A0A0A6PVR2_CLOBU</name>
<dbReference type="Proteomes" id="UP000238081">
    <property type="component" value="Unassembled WGS sequence"/>
</dbReference>
<evidence type="ECO:0000313" key="5">
    <source>
        <dbReference type="Proteomes" id="UP000474042"/>
    </source>
</evidence>
<sequence length="92" mass="10629">MICKYCENEISKNTNICPHCGMINSEYFKLSFGSKLIALVFPIVGVCMFFIMNSKNKANSRKILSWTIYGFISWIFLYITAFFMGIILAFQI</sequence>
<dbReference type="Proteomes" id="UP000474042">
    <property type="component" value="Unassembled WGS sequence"/>
</dbReference>
<dbReference type="EMBL" id="WOFV02000005">
    <property type="protein sequence ID" value="NAS16882.1"/>
    <property type="molecule type" value="Genomic_DNA"/>
</dbReference>
<organism evidence="3 4">
    <name type="scientific">Clostridium butyricum</name>
    <dbReference type="NCBI Taxonomy" id="1492"/>
    <lineage>
        <taxon>Bacteria</taxon>
        <taxon>Bacillati</taxon>
        <taxon>Bacillota</taxon>
        <taxon>Clostridia</taxon>
        <taxon>Eubacteriales</taxon>
        <taxon>Clostridiaceae</taxon>
        <taxon>Clostridium</taxon>
    </lineage>
</organism>
<evidence type="ECO:0000313" key="3">
    <source>
        <dbReference type="EMBL" id="PPV12517.1"/>
    </source>
</evidence>
<protein>
    <recommendedName>
        <fullName evidence="6">Zinc ribbon domain-containing protein</fullName>
    </recommendedName>
</protein>
<proteinExistence type="predicted"/>
<evidence type="ECO:0000256" key="1">
    <source>
        <dbReference type="SAM" id="Phobius"/>
    </source>
</evidence>
<comment type="caution">
    <text evidence="3">The sequence shown here is derived from an EMBL/GenBank/DDBJ whole genome shotgun (WGS) entry which is preliminary data.</text>
</comment>
<reference evidence="3 4" key="1">
    <citation type="submission" date="2016-01" db="EMBL/GenBank/DDBJ databases">
        <title>Characterization of the Clostridium difficile lineages that are prevalent in Hong Kong and China.</title>
        <authorList>
            <person name="Kwok J.S.-L."/>
            <person name="Lam W.-Y."/>
            <person name="Ip M."/>
            <person name="Chan T.-F."/>
            <person name="Hawkey P.M."/>
            <person name="Tsui S.K.-W."/>
        </authorList>
    </citation>
    <scope>NUCLEOTIDE SEQUENCE [LARGE SCALE GENOMIC DNA]</scope>
    <source>
        <strain evidence="3 4">300064</strain>
    </source>
</reference>
<accession>A0A0A6PVR2</accession>
<reference evidence="2 5" key="2">
    <citation type="submission" date="2020-01" db="EMBL/GenBank/DDBJ databases">
        <title>Genome sequence of a 1,3-propanediol producer, Clostridium butyricum S3.</title>
        <authorList>
            <person name="Zhou J."/>
        </authorList>
    </citation>
    <scope>NUCLEOTIDE SEQUENCE [LARGE SCALE GENOMIC DNA]</scope>
    <source>
        <strain evidence="2 5">S3</strain>
    </source>
</reference>
<feature type="transmembrane region" description="Helical" evidence="1">
    <location>
        <begin position="32"/>
        <end position="51"/>
    </location>
</feature>
<keyword evidence="1" id="KW-0812">Transmembrane</keyword>
<feature type="transmembrane region" description="Helical" evidence="1">
    <location>
        <begin position="63"/>
        <end position="90"/>
    </location>
</feature>
<keyword evidence="1" id="KW-0472">Membrane</keyword>
<evidence type="ECO:0000313" key="2">
    <source>
        <dbReference type="EMBL" id="NAS16882.1"/>
    </source>
</evidence>
<keyword evidence="1" id="KW-1133">Transmembrane helix</keyword>
<dbReference type="AlphaFoldDB" id="A0A0A6PVR2"/>
<dbReference type="EMBL" id="LRDH01000140">
    <property type="protein sequence ID" value="PPV12517.1"/>
    <property type="molecule type" value="Genomic_DNA"/>
</dbReference>
<gene>
    <name evidence="3" type="ORF">AWN73_04930</name>
    <name evidence="2" type="ORF">GND98_003030</name>
</gene>
<evidence type="ECO:0008006" key="6">
    <source>
        <dbReference type="Google" id="ProtNLM"/>
    </source>
</evidence>
<evidence type="ECO:0000313" key="4">
    <source>
        <dbReference type="Proteomes" id="UP000238081"/>
    </source>
</evidence>